<keyword evidence="1" id="KW-0805">Transcription regulation</keyword>
<dbReference type="PANTHER" id="PTHR30055:SF234">
    <property type="entry name" value="HTH-TYPE TRANSCRIPTIONAL REGULATOR BETI"/>
    <property type="match status" value="1"/>
</dbReference>
<dbReference type="Pfam" id="PF17940">
    <property type="entry name" value="TetR_C_31"/>
    <property type="match status" value="1"/>
</dbReference>
<dbReference type="InterPro" id="IPR041583">
    <property type="entry name" value="TetR_C_31"/>
</dbReference>
<evidence type="ECO:0000313" key="6">
    <source>
        <dbReference type="EMBL" id="XBV21962.1"/>
    </source>
</evidence>
<dbReference type="InterPro" id="IPR050109">
    <property type="entry name" value="HTH-type_TetR-like_transc_reg"/>
</dbReference>
<name>A0AAU7T556_9ACTN</name>
<dbReference type="GO" id="GO:0000976">
    <property type="term" value="F:transcription cis-regulatory region binding"/>
    <property type="evidence" value="ECO:0007669"/>
    <property type="project" value="TreeGrafter"/>
</dbReference>
<dbReference type="Pfam" id="PF00440">
    <property type="entry name" value="TetR_N"/>
    <property type="match status" value="1"/>
</dbReference>
<dbReference type="InterPro" id="IPR001647">
    <property type="entry name" value="HTH_TetR"/>
</dbReference>
<dbReference type="EMBL" id="CP158165">
    <property type="protein sequence ID" value="XBV21962.1"/>
    <property type="molecule type" value="Genomic_DNA"/>
</dbReference>
<proteinExistence type="predicted"/>
<evidence type="ECO:0000259" key="5">
    <source>
        <dbReference type="PROSITE" id="PS50977"/>
    </source>
</evidence>
<dbReference type="GO" id="GO:0003700">
    <property type="term" value="F:DNA-binding transcription factor activity"/>
    <property type="evidence" value="ECO:0007669"/>
    <property type="project" value="TreeGrafter"/>
</dbReference>
<feature type="DNA-binding region" description="H-T-H motif" evidence="4">
    <location>
        <begin position="31"/>
        <end position="50"/>
    </location>
</feature>
<gene>
    <name evidence="6" type="ORF">ABN611_25780</name>
</gene>
<feature type="domain" description="HTH tetR-type" evidence="5">
    <location>
        <begin position="8"/>
        <end position="68"/>
    </location>
</feature>
<keyword evidence="2 4" id="KW-0238">DNA-binding</keyword>
<dbReference type="Gene3D" id="1.10.357.10">
    <property type="entry name" value="Tetracycline Repressor, domain 2"/>
    <property type="match status" value="1"/>
</dbReference>
<evidence type="ECO:0000256" key="2">
    <source>
        <dbReference type="ARBA" id="ARBA00023125"/>
    </source>
</evidence>
<dbReference type="RefSeq" id="WP_350274812.1">
    <property type="nucleotide sequence ID" value="NZ_CP158165.1"/>
</dbReference>
<keyword evidence="3" id="KW-0804">Transcription</keyword>
<accession>A0AAU7T556</accession>
<sequence>MKAADRGREIRRKLAAATAELIVELGWSAVSTRLVAARAGVAASLVHYHFPSIDVLRREAAMGVLTELLDAARQQVEQADTAEIGLSELLEVLDREDGAVSLLFVEAYLAATRDDVLRVQLSRLAADFRQTLARLLDDNGIELPEPSAVVLAAALDGLMLHRALDPTLSSQGVGTVLNRLLTC</sequence>
<evidence type="ECO:0000256" key="3">
    <source>
        <dbReference type="ARBA" id="ARBA00023163"/>
    </source>
</evidence>
<evidence type="ECO:0000256" key="1">
    <source>
        <dbReference type="ARBA" id="ARBA00023015"/>
    </source>
</evidence>
<dbReference type="InterPro" id="IPR036271">
    <property type="entry name" value="Tet_transcr_reg_TetR-rel_C_sf"/>
</dbReference>
<evidence type="ECO:0000256" key="4">
    <source>
        <dbReference type="PROSITE-ProRule" id="PRU00335"/>
    </source>
</evidence>
<protein>
    <submittedName>
        <fullName evidence="6">TetR/AcrR family transcriptional regulator</fullName>
    </submittedName>
</protein>
<dbReference type="PROSITE" id="PS50977">
    <property type="entry name" value="HTH_TETR_2"/>
    <property type="match status" value="1"/>
</dbReference>
<dbReference type="AlphaFoldDB" id="A0AAU7T556"/>
<dbReference type="SUPFAM" id="SSF48498">
    <property type="entry name" value="Tetracyclin repressor-like, C-terminal domain"/>
    <property type="match status" value="1"/>
</dbReference>
<dbReference type="PANTHER" id="PTHR30055">
    <property type="entry name" value="HTH-TYPE TRANSCRIPTIONAL REGULATOR RUTR"/>
    <property type="match status" value="1"/>
</dbReference>
<dbReference type="InterPro" id="IPR009057">
    <property type="entry name" value="Homeodomain-like_sf"/>
</dbReference>
<reference evidence="6" key="1">
    <citation type="submission" date="2024-06" db="EMBL/GenBank/DDBJ databases">
        <title>Kribbella sp. strain HUAS MG21 genome sequences.</title>
        <authorList>
            <person name="Mo P."/>
        </authorList>
    </citation>
    <scope>NUCLEOTIDE SEQUENCE</scope>
    <source>
        <strain evidence="6">HUAS MG21</strain>
    </source>
</reference>
<dbReference type="SUPFAM" id="SSF46689">
    <property type="entry name" value="Homeodomain-like"/>
    <property type="match status" value="1"/>
</dbReference>
<organism evidence="6">
    <name type="scientific">Kribbella sp. HUAS MG21</name>
    <dbReference type="NCBI Taxonomy" id="3160966"/>
    <lineage>
        <taxon>Bacteria</taxon>
        <taxon>Bacillati</taxon>
        <taxon>Actinomycetota</taxon>
        <taxon>Actinomycetes</taxon>
        <taxon>Propionibacteriales</taxon>
        <taxon>Kribbellaceae</taxon>
        <taxon>Kribbella</taxon>
    </lineage>
</organism>